<sequence>MITKRCLFCDGVVPVHSIGEFDRYEGCYCAPGSSYSIHSDSVPAFSSLSNRIKRQLFPIVSAYIRERSDSDERVAFKFEDMEHLANSSAIPSTIEEKSNRLLQYLFIRSKGPQDPIVIHQLSESYNLTYSPNLQELIYIIEKLREEEYIERVGATFKLTEKGWNEAAANAGGKPLQSCVVILADDEEWRREWCNKVLPQIEQCGYKVRLADHSSHEIDDDGLMQLISESKLIIADLTGQDREIYFAAGYALGLQIPILCTVNRSDADQPLLQASGIHPIVWEGTEELTAILQQRLG</sequence>
<comment type="caution">
    <text evidence="1">The sequence shown here is derived from an EMBL/GenBank/DDBJ whole genome shotgun (WGS) entry which is preliminary data.</text>
</comment>
<proteinExistence type="predicted"/>
<name>A0ABN8GB05_9BACL</name>
<reference evidence="1" key="1">
    <citation type="submission" date="2022-01" db="EMBL/GenBank/DDBJ databases">
        <authorList>
            <person name="Criscuolo A."/>
        </authorList>
    </citation>
    <scope>NUCLEOTIDE SEQUENCE</scope>
    <source>
        <strain evidence="1">CIP111893</strain>
    </source>
</reference>
<keyword evidence="2" id="KW-1185">Reference proteome</keyword>
<protein>
    <recommendedName>
        <fullName evidence="3">MarR family transcriptional regulator</fullName>
    </recommendedName>
</protein>
<organism evidence="1 2">
    <name type="scientific">Paenibacillus plantiphilus</name>
    <dbReference type="NCBI Taxonomy" id="2905650"/>
    <lineage>
        <taxon>Bacteria</taxon>
        <taxon>Bacillati</taxon>
        <taxon>Bacillota</taxon>
        <taxon>Bacilli</taxon>
        <taxon>Bacillales</taxon>
        <taxon>Paenibacillaceae</taxon>
        <taxon>Paenibacillus</taxon>
    </lineage>
</organism>
<accession>A0ABN8GB05</accession>
<gene>
    <name evidence="1" type="ORF">PAECIP111893_00829</name>
</gene>
<dbReference type="Proteomes" id="UP000838686">
    <property type="component" value="Unassembled WGS sequence"/>
</dbReference>
<dbReference type="EMBL" id="CAKMMF010000004">
    <property type="protein sequence ID" value="CAH1197579.1"/>
    <property type="molecule type" value="Genomic_DNA"/>
</dbReference>
<dbReference type="RefSeq" id="WP_236339149.1">
    <property type="nucleotide sequence ID" value="NZ_CAKMMF010000004.1"/>
</dbReference>
<evidence type="ECO:0000313" key="2">
    <source>
        <dbReference type="Proteomes" id="UP000838686"/>
    </source>
</evidence>
<evidence type="ECO:0000313" key="1">
    <source>
        <dbReference type="EMBL" id="CAH1197579.1"/>
    </source>
</evidence>
<evidence type="ECO:0008006" key="3">
    <source>
        <dbReference type="Google" id="ProtNLM"/>
    </source>
</evidence>